<dbReference type="InterPro" id="IPR053202">
    <property type="entry name" value="EGF_Rcpt_Signaling_Reg"/>
</dbReference>
<keyword evidence="2" id="KW-0489">Methyltransferase</keyword>
<name>A0A7W4P4B2_9PROT</name>
<dbReference type="GO" id="GO:0032259">
    <property type="term" value="P:methylation"/>
    <property type="evidence" value="ECO:0007669"/>
    <property type="project" value="UniProtKB-KW"/>
</dbReference>
<evidence type="ECO:0000259" key="1">
    <source>
        <dbReference type="Pfam" id="PF05050"/>
    </source>
</evidence>
<evidence type="ECO:0000313" key="2">
    <source>
        <dbReference type="EMBL" id="MBB2173565.1"/>
    </source>
</evidence>
<dbReference type="InterPro" id="IPR029063">
    <property type="entry name" value="SAM-dependent_MTases_sf"/>
</dbReference>
<dbReference type="GO" id="GO:0005737">
    <property type="term" value="C:cytoplasm"/>
    <property type="evidence" value="ECO:0007669"/>
    <property type="project" value="GOC"/>
</dbReference>
<evidence type="ECO:0000313" key="3">
    <source>
        <dbReference type="Proteomes" id="UP000577891"/>
    </source>
</evidence>
<organism evidence="2 3">
    <name type="scientific">Gluconacetobacter asukensis</name>
    <dbReference type="NCBI Taxonomy" id="1017181"/>
    <lineage>
        <taxon>Bacteria</taxon>
        <taxon>Pseudomonadati</taxon>
        <taxon>Pseudomonadota</taxon>
        <taxon>Alphaproteobacteria</taxon>
        <taxon>Acetobacterales</taxon>
        <taxon>Acetobacteraceae</taxon>
        <taxon>Gluconacetobacter</taxon>
    </lineage>
</organism>
<dbReference type="Gene3D" id="3.40.50.150">
    <property type="entry name" value="Vaccinia Virus protein VP39"/>
    <property type="match status" value="1"/>
</dbReference>
<dbReference type="PANTHER" id="PTHR34009">
    <property type="entry name" value="PROTEIN STAR"/>
    <property type="match status" value="1"/>
</dbReference>
<dbReference type="RefSeq" id="WP_182980059.1">
    <property type="nucleotide sequence ID" value="NZ_BAABGB010000010.1"/>
</dbReference>
<keyword evidence="2" id="KW-0808">Transferase</keyword>
<comment type="caution">
    <text evidence="2">The sequence shown here is derived from an EMBL/GenBank/DDBJ whole genome shotgun (WGS) entry which is preliminary data.</text>
</comment>
<dbReference type="GO" id="GO:0016197">
    <property type="term" value="P:endosomal transport"/>
    <property type="evidence" value="ECO:0007669"/>
    <property type="project" value="TreeGrafter"/>
</dbReference>
<keyword evidence="3" id="KW-1185">Reference proteome</keyword>
<dbReference type="AlphaFoldDB" id="A0A7W4P4B2"/>
<proteinExistence type="predicted"/>
<reference evidence="2 3" key="1">
    <citation type="submission" date="2020-04" db="EMBL/GenBank/DDBJ databases">
        <title>Description of novel Gluconacetobacter.</title>
        <authorList>
            <person name="Sombolestani A."/>
        </authorList>
    </citation>
    <scope>NUCLEOTIDE SEQUENCE [LARGE SCALE GENOMIC DNA]</scope>
    <source>
        <strain evidence="2 3">LMG 27724</strain>
    </source>
</reference>
<dbReference type="GO" id="GO:0006888">
    <property type="term" value="P:endoplasmic reticulum to Golgi vesicle-mediated transport"/>
    <property type="evidence" value="ECO:0007669"/>
    <property type="project" value="TreeGrafter"/>
</dbReference>
<accession>A0A7W4P4B2</accession>
<dbReference type="Pfam" id="PF05050">
    <property type="entry name" value="Methyltransf_21"/>
    <property type="match status" value="1"/>
</dbReference>
<dbReference type="EMBL" id="JABEQE010000016">
    <property type="protein sequence ID" value="MBB2173565.1"/>
    <property type="molecule type" value="Genomic_DNA"/>
</dbReference>
<dbReference type="InterPro" id="IPR006342">
    <property type="entry name" value="FkbM_mtfrase"/>
</dbReference>
<gene>
    <name evidence="2" type="ORF">HLH35_15815</name>
</gene>
<dbReference type="GO" id="GO:0008168">
    <property type="term" value="F:methyltransferase activity"/>
    <property type="evidence" value="ECO:0007669"/>
    <property type="project" value="UniProtKB-KW"/>
</dbReference>
<dbReference type="SUPFAM" id="SSF53335">
    <property type="entry name" value="S-adenosyl-L-methionine-dependent methyltransferases"/>
    <property type="match status" value="1"/>
</dbReference>
<protein>
    <submittedName>
        <fullName evidence="2">FkbM family methyltransferase</fullName>
    </submittedName>
</protein>
<feature type="domain" description="Methyltransferase FkbM" evidence="1">
    <location>
        <begin position="99"/>
        <end position="262"/>
    </location>
</feature>
<dbReference type="Proteomes" id="UP000577891">
    <property type="component" value="Unassembled WGS sequence"/>
</dbReference>
<sequence>MSKRTLFQEEWFMWRVSHAKGLMDGGKFDLLPEWEKQTLAGVVLNLLDRQKSGDVSSSEILDFFAFCQENILFSSAQIYQDLWVLLMTNKKRNGFFVEFGACDGVFLSNTLLLEKEYGWNGILAEPNPIWFDKLTNNRNCILDHSCVYSRSGENIKMLCVTEQPELSRIVSVVPQDVHEHDGNRADAQISYVDTISLNDLLVKHSAPSTIDYLSIDTEGSEFEILNSFHFDKCDVRLITVEHAGEEEKRNKIRSLLEKNNFERWHPELSRWDDWYVKIDGKENIGMLG</sequence>
<dbReference type="GO" id="GO:0005886">
    <property type="term" value="C:plasma membrane"/>
    <property type="evidence" value="ECO:0007669"/>
    <property type="project" value="TreeGrafter"/>
</dbReference>
<dbReference type="PANTHER" id="PTHR34009:SF2">
    <property type="entry name" value="PROTEIN STAR"/>
    <property type="match status" value="1"/>
</dbReference>